<name>A0A0B7GPE0_TREPH</name>
<dbReference type="InterPro" id="IPR011766">
    <property type="entry name" value="TPP_enzyme_TPP-bd"/>
</dbReference>
<dbReference type="PANTHER" id="PTHR42818:SF1">
    <property type="entry name" value="SULFOPYRUVATE DECARBOXYLASE"/>
    <property type="match status" value="1"/>
</dbReference>
<dbReference type="InterPro" id="IPR017684">
    <property type="entry name" value="Phosphono-pyrv_decarboxylase"/>
</dbReference>
<evidence type="ECO:0000313" key="6">
    <source>
        <dbReference type="EMBL" id="CEM60429.1"/>
    </source>
</evidence>
<proteinExistence type="predicted"/>
<keyword evidence="7" id="KW-1185">Reference proteome</keyword>
<dbReference type="GO" id="GO:0032923">
    <property type="term" value="P:organic phosphonate biosynthetic process"/>
    <property type="evidence" value="ECO:0007669"/>
    <property type="project" value="InterPro"/>
</dbReference>
<accession>A0A0B7GPE0</accession>
<keyword evidence="1" id="KW-0210">Decarboxylase</keyword>
<dbReference type="GeneID" id="57753538"/>
<dbReference type="Gene3D" id="3.40.50.970">
    <property type="match status" value="2"/>
</dbReference>
<evidence type="ECO:0000256" key="3">
    <source>
        <dbReference type="ARBA" id="ARBA00023239"/>
    </source>
</evidence>
<dbReference type="InterPro" id="IPR029061">
    <property type="entry name" value="THDP-binding"/>
</dbReference>
<reference evidence="7" key="1">
    <citation type="submission" date="2015-01" db="EMBL/GenBank/DDBJ databases">
        <authorList>
            <person name="Manzoor Shahid"/>
            <person name="Zubair Saima"/>
        </authorList>
    </citation>
    <scope>NUCLEOTIDE SEQUENCE [LARGE SCALE GENOMIC DNA]</scope>
    <source>
        <strain evidence="7">V1</strain>
    </source>
</reference>
<evidence type="ECO:0000259" key="5">
    <source>
        <dbReference type="Pfam" id="PF02776"/>
    </source>
</evidence>
<evidence type="ECO:0000256" key="1">
    <source>
        <dbReference type="ARBA" id="ARBA00022793"/>
    </source>
</evidence>
<keyword evidence="3 6" id="KW-0456">Lyase</keyword>
<dbReference type="PANTHER" id="PTHR42818">
    <property type="entry name" value="SULFOPYRUVATE DECARBOXYLASE SUBUNIT ALPHA"/>
    <property type="match status" value="1"/>
</dbReference>
<evidence type="ECO:0000313" key="7">
    <source>
        <dbReference type="Proteomes" id="UP000042527"/>
    </source>
</evidence>
<protein>
    <submittedName>
        <fullName evidence="6">Phosphonopyruvate decarboxylase</fullName>
        <ecNumber evidence="6">4.1.1.82</ecNumber>
    </submittedName>
</protein>
<dbReference type="Proteomes" id="UP000042527">
    <property type="component" value="Unassembled WGS sequence"/>
</dbReference>
<dbReference type="InterPro" id="IPR012001">
    <property type="entry name" value="Thiamin_PyroP_enz_TPP-bd_dom"/>
</dbReference>
<dbReference type="CDD" id="cd03371">
    <property type="entry name" value="TPP_PpyrDC"/>
    <property type="match status" value="1"/>
</dbReference>
<dbReference type="InterPro" id="IPR051818">
    <property type="entry name" value="TPP_dependent_decarboxylase"/>
</dbReference>
<evidence type="ECO:0000256" key="2">
    <source>
        <dbReference type="ARBA" id="ARBA00023052"/>
    </source>
</evidence>
<dbReference type="Pfam" id="PF02775">
    <property type="entry name" value="TPP_enzyme_C"/>
    <property type="match status" value="1"/>
</dbReference>
<organism evidence="6 7">
    <name type="scientific">Treponema phagedenis</name>
    <dbReference type="NCBI Taxonomy" id="162"/>
    <lineage>
        <taxon>Bacteria</taxon>
        <taxon>Pseudomonadati</taxon>
        <taxon>Spirochaetota</taxon>
        <taxon>Spirochaetia</taxon>
        <taxon>Spirochaetales</taxon>
        <taxon>Treponemataceae</taxon>
        <taxon>Treponema</taxon>
    </lineage>
</organism>
<feature type="domain" description="Thiamine pyrophosphate enzyme N-terminal TPP-binding" evidence="5">
    <location>
        <begin position="6"/>
        <end position="115"/>
    </location>
</feature>
<dbReference type="EC" id="4.1.1.82" evidence="6"/>
<dbReference type="SUPFAM" id="SSF52518">
    <property type="entry name" value="Thiamin diphosphate-binding fold (THDP-binding)"/>
    <property type="match status" value="2"/>
</dbReference>
<dbReference type="Pfam" id="PF02776">
    <property type="entry name" value="TPP_enzyme_N"/>
    <property type="match status" value="1"/>
</dbReference>
<keyword evidence="2" id="KW-0786">Thiamine pyrophosphate</keyword>
<gene>
    <name evidence="6" type="primary">aepY</name>
    <name evidence="6" type="ORF">TPHV1_10097</name>
</gene>
<dbReference type="GO" id="GO:0033980">
    <property type="term" value="F:phosphonopyruvate decarboxylase activity"/>
    <property type="evidence" value="ECO:0007669"/>
    <property type="project" value="UniProtKB-EC"/>
</dbReference>
<dbReference type="FunFam" id="3.40.50.970:FF:000100">
    <property type="entry name" value="Putative phosphonopyruvate decarboxylase"/>
    <property type="match status" value="1"/>
</dbReference>
<sequence length="378" mass="41503">MIRPDFFYDLLIKNGTDFFTGVPDSLLKNFCAYLTDTVKKDNHIIAANEGGAIGLAAGHYFATENIPLVYMQNSGLGNTVNPILSLADKEVYSVPILLLIGWRGEPNVHDEPQHIKQGKITCELLETMEIPYSILALEETQAAAQIQQAYTIMEETNAPYAFVVRKGTFDSYTLKTNENVPAQMSREEAIEEIVLHAPENAVFISTTGMASRELYELRDKHQSGHHKDFLTVGSMGHASQIALGIALEKPNVPVFCLDGDGAALMHMGGMAIIGTRKPQNILHIVFNNGAHDSVGGQPTVARNISLCDIARSCGYEYAVCVKTKEELDSVLKDSKTYSCLTFIEILVTKGARSDLGRPKSSPLENKQAFMAYLKGVKK</sequence>
<feature type="domain" description="Thiamine pyrophosphate enzyme TPP-binding" evidence="4">
    <location>
        <begin position="225"/>
        <end position="345"/>
    </location>
</feature>
<dbReference type="OrthoDB" id="9785953at2"/>
<keyword evidence="6" id="KW-0670">Pyruvate</keyword>
<dbReference type="InterPro" id="IPR000399">
    <property type="entry name" value="TPP-bd_CS"/>
</dbReference>
<dbReference type="RefSeq" id="WP_024752537.1">
    <property type="nucleotide sequence ID" value="NZ_CDNC01000001.1"/>
</dbReference>
<dbReference type="GO" id="GO:0030976">
    <property type="term" value="F:thiamine pyrophosphate binding"/>
    <property type="evidence" value="ECO:0007669"/>
    <property type="project" value="InterPro"/>
</dbReference>
<dbReference type="NCBIfam" id="TIGR03297">
    <property type="entry name" value="Ppyr-DeCO2ase"/>
    <property type="match status" value="1"/>
</dbReference>
<dbReference type="EMBL" id="CDNC01000001">
    <property type="protein sequence ID" value="CEM60429.1"/>
    <property type="molecule type" value="Genomic_DNA"/>
</dbReference>
<dbReference type="AlphaFoldDB" id="A0A0B7GPE0"/>
<evidence type="ECO:0000259" key="4">
    <source>
        <dbReference type="Pfam" id="PF02775"/>
    </source>
</evidence>
<dbReference type="GO" id="GO:0000287">
    <property type="term" value="F:magnesium ion binding"/>
    <property type="evidence" value="ECO:0007669"/>
    <property type="project" value="InterPro"/>
</dbReference>
<dbReference type="PROSITE" id="PS00187">
    <property type="entry name" value="TPP_ENZYMES"/>
    <property type="match status" value="1"/>
</dbReference>
<dbReference type="CDD" id="cd07035">
    <property type="entry name" value="TPP_PYR_POX_like"/>
    <property type="match status" value="1"/>
</dbReference>